<dbReference type="InterPro" id="IPR004678">
    <property type="entry name" value="Cyt_c_oxidase_cbb3_su3"/>
</dbReference>
<keyword evidence="15 19" id="KW-0560">Oxidoreductase</keyword>
<feature type="binding site" description="axial binding residue" evidence="20">
    <location>
        <position position="186"/>
    </location>
    <ligand>
        <name>heme c</name>
        <dbReference type="ChEBI" id="CHEBI:61717"/>
        <label>2</label>
    </ligand>
    <ligandPart>
        <name>Fe</name>
        <dbReference type="ChEBI" id="CHEBI:18248"/>
    </ligandPart>
</feature>
<feature type="region of interest" description="Disordered" evidence="22">
    <location>
        <begin position="296"/>
        <end position="317"/>
    </location>
</feature>
<dbReference type="SUPFAM" id="SSF46626">
    <property type="entry name" value="Cytochrome c"/>
    <property type="match status" value="2"/>
</dbReference>
<evidence type="ECO:0000256" key="23">
    <source>
        <dbReference type="SAM" id="Phobius"/>
    </source>
</evidence>
<keyword evidence="8 19" id="KW-0679">Respiratory chain</keyword>
<evidence type="ECO:0000256" key="18">
    <source>
        <dbReference type="ARBA" id="ARBA00023136"/>
    </source>
</evidence>
<comment type="pathway">
    <text evidence="2 19">Energy metabolism; oxidative phosphorylation.</text>
</comment>
<dbReference type="GO" id="GO:0020037">
    <property type="term" value="F:heme binding"/>
    <property type="evidence" value="ECO:0007669"/>
    <property type="project" value="InterPro"/>
</dbReference>
<protein>
    <recommendedName>
        <fullName evidence="19">Cbb3-type cytochrome c oxidase subunit</fullName>
    </recommendedName>
</protein>
<feature type="binding site" description="axial binding residue" evidence="20">
    <location>
        <position position="139"/>
    </location>
    <ligand>
        <name>heme c</name>
        <dbReference type="ChEBI" id="CHEBI:61717"/>
        <label>1</label>
    </ligand>
    <ligandPart>
        <name>Fe</name>
        <dbReference type="ChEBI" id="CHEBI:18248"/>
    </ligandPart>
</feature>
<dbReference type="InterPro" id="IPR038414">
    <property type="entry name" value="CcoP_N_sf"/>
</dbReference>
<evidence type="ECO:0000256" key="21">
    <source>
        <dbReference type="PIRSR" id="PIRSR000006-2"/>
    </source>
</evidence>
<dbReference type="Pfam" id="PF00034">
    <property type="entry name" value="Cytochrom_C"/>
    <property type="match status" value="1"/>
</dbReference>
<keyword evidence="7 19" id="KW-0349">Heme</keyword>
<dbReference type="PIRSF" id="PIRSF000006">
    <property type="entry name" value="Cbb3-Cox_fixP"/>
    <property type="match status" value="1"/>
</dbReference>
<evidence type="ECO:0000256" key="17">
    <source>
        <dbReference type="ARBA" id="ARBA00023065"/>
    </source>
</evidence>
<evidence type="ECO:0000256" key="16">
    <source>
        <dbReference type="ARBA" id="ARBA00023004"/>
    </source>
</evidence>
<keyword evidence="4 19" id="KW-0813">Transport</keyword>
<dbReference type="PROSITE" id="PS51007">
    <property type="entry name" value="CYTC"/>
    <property type="match status" value="2"/>
</dbReference>
<dbReference type="STRING" id="93684.SAMN05421853_11578"/>
<feature type="compositionally biased region" description="Basic and acidic residues" evidence="22">
    <location>
        <begin position="1"/>
        <end position="21"/>
    </location>
</feature>
<feature type="binding site" description="axial binding residue" evidence="20">
    <location>
        <position position="230"/>
    </location>
    <ligand>
        <name>heme c</name>
        <dbReference type="ChEBI" id="CHEBI:61717"/>
        <label>2</label>
    </ligand>
    <ligandPart>
        <name>Fe</name>
        <dbReference type="ChEBI" id="CHEBI:18248"/>
    </ligandPart>
</feature>
<organism evidence="25 26">
    <name type="scientific">Roseivivax halotolerans</name>
    <dbReference type="NCBI Taxonomy" id="93684"/>
    <lineage>
        <taxon>Bacteria</taxon>
        <taxon>Pseudomonadati</taxon>
        <taxon>Pseudomonadota</taxon>
        <taxon>Alphaproteobacteria</taxon>
        <taxon>Rhodobacterales</taxon>
        <taxon>Roseobacteraceae</taxon>
        <taxon>Roseivivax</taxon>
    </lineage>
</organism>
<evidence type="ECO:0000256" key="2">
    <source>
        <dbReference type="ARBA" id="ARBA00004673"/>
    </source>
</evidence>
<dbReference type="InterPro" id="IPR036909">
    <property type="entry name" value="Cyt_c-like_dom_sf"/>
</dbReference>
<dbReference type="GO" id="GO:0006119">
    <property type="term" value="P:oxidative phosphorylation"/>
    <property type="evidence" value="ECO:0007669"/>
    <property type="project" value="UniProtKB-UniPathway"/>
</dbReference>
<comment type="function">
    <text evidence="19">C-type cytochrome. Part of the cbb3-type cytochrome c oxidase complex.</text>
</comment>
<reference evidence="26" key="1">
    <citation type="submission" date="2016-10" db="EMBL/GenBank/DDBJ databases">
        <authorList>
            <person name="Varghese N."/>
            <person name="Submissions S."/>
        </authorList>
    </citation>
    <scope>NUCLEOTIDE SEQUENCE [LARGE SCALE GENOMIC DNA]</scope>
    <source>
        <strain evidence="26">JCM 10271</strain>
    </source>
</reference>
<proteinExistence type="inferred from homology"/>
<dbReference type="Gene3D" id="1.10.760.10">
    <property type="entry name" value="Cytochrome c-like domain"/>
    <property type="match status" value="2"/>
</dbReference>
<feature type="binding site" description="covalent" evidence="21">
    <location>
        <position position="226"/>
    </location>
    <ligand>
        <name>heme c</name>
        <dbReference type="ChEBI" id="CHEBI:61717"/>
        <label>2</label>
    </ligand>
</feature>
<dbReference type="InterPro" id="IPR032858">
    <property type="entry name" value="CcoP_N"/>
</dbReference>
<keyword evidence="5 19" id="KW-1003">Cell membrane</keyword>
<dbReference type="InterPro" id="IPR008168">
    <property type="entry name" value="Cyt_C_IC"/>
</dbReference>
<dbReference type="Pfam" id="PF13442">
    <property type="entry name" value="Cytochrome_CBB3"/>
    <property type="match status" value="1"/>
</dbReference>
<feature type="binding site" description="covalent" evidence="21">
    <location>
        <position position="138"/>
    </location>
    <ligand>
        <name>heme c</name>
        <dbReference type="ChEBI" id="CHEBI:61717"/>
        <label>1</label>
    </ligand>
</feature>
<evidence type="ECO:0000256" key="19">
    <source>
        <dbReference type="PIRNR" id="PIRNR000006"/>
    </source>
</evidence>
<keyword evidence="14 23" id="KW-1133">Transmembrane helix</keyword>
<accession>A0A1I6A728</accession>
<evidence type="ECO:0000259" key="24">
    <source>
        <dbReference type="PROSITE" id="PS51007"/>
    </source>
</evidence>
<keyword evidence="26" id="KW-1185">Reference proteome</keyword>
<feature type="transmembrane region" description="Helical" evidence="23">
    <location>
        <begin position="46"/>
        <end position="68"/>
    </location>
</feature>
<dbReference type="PRINTS" id="PR00605">
    <property type="entry name" value="CYTCHROMECIC"/>
</dbReference>
<dbReference type="InterPro" id="IPR009056">
    <property type="entry name" value="Cyt_c-like_dom"/>
</dbReference>
<gene>
    <name evidence="25" type="ORF">SAMN05421853_11578</name>
</gene>
<dbReference type="EMBL" id="FOXV01000015">
    <property type="protein sequence ID" value="SFQ64546.1"/>
    <property type="molecule type" value="Genomic_DNA"/>
</dbReference>
<keyword evidence="6 19" id="KW-0997">Cell inner membrane</keyword>
<dbReference type="Proteomes" id="UP000243106">
    <property type="component" value="Unassembled WGS sequence"/>
</dbReference>
<keyword evidence="11" id="KW-0677">Repeat</keyword>
<evidence type="ECO:0000256" key="1">
    <source>
        <dbReference type="ARBA" id="ARBA00004533"/>
    </source>
</evidence>
<evidence type="ECO:0000256" key="8">
    <source>
        <dbReference type="ARBA" id="ARBA00022660"/>
    </source>
</evidence>
<evidence type="ECO:0000313" key="26">
    <source>
        <dbReference type="Proteomes" id="UP000243106"/>
    </source>
</evidence>
<dbReference type="Gene3D" id="6.10.280.130">
    <property type="match status" value="1"/>
</dbReference>
<keyword evidence="12 19" id="KW-0375">Hydrogen ion transport</keyword>
<keyword evidence="16 19" id="KW-0408">Iron</keyword>
<evidence type="ECO:0000256" key="4">
    <source>
        <dbReference type="ARBA" id="ARBA00022448"/>
    </source>
</evidence>
<dbReference type="UniPathway" id="UPA00705"/>
<feature type="binding site" description="covalent" evidence="21">
    <location>
        <position position="229"/>
    </location>
    <ligand>
        <name>heme c</name>
        <dbReference type="ChEBI" id="CHEBI:61717"/>
        <label>2</label>
    </ligand>
</feature>
<comment type="similarity">
    <text evidence="3 19">Belongs to the CcoP / FixP family.</text>
</comment>
<dbReference type="AlphaFoldDB" id="A0A1I6A728"/>
<dbReference type="PANTHER" id="PTHR33751">
    <property type="entry name" value="CBB3-TYPE CYTOCHROME C OXIDASE SUBUNIT FIXP"/>
    <property type="match status" value="1"/>
</dbReference>
<comment type="cofactor">
    <cofactor evidence="19 21">
        <name>heme c</name>
        <dbReference type="ChEBI" id="CHEBI:61717"/>
    </cofactor>
    <text evidence="19 21">Binds 2 heme C groups per subunit.</text>
</comment>
<evidence type="ECO:0000256" key="11">
    <source>
        <dbReference type="ARBA" id="ARBA00022737"/>
    </source>
</evidence>
<dbReference type="Pfam" id="PF14715">
    <property type="entry name" value="FixP_N"/>
    <property type="match status" value="1"/>
</dbReference>
<evidence type="ECO:0000256" key="14">
    <source>
        <dbReference type="ARBA" id="ARBA00022989"/>
    </source>
</evidence>
<evidence type="ECO:0000256" key="20">
    <source>
        <dbReference type="PIRSR" id="PIRSR000006-1"/>
    </source>
</evidence>
<feature type="binding site" description="covalent" evidence="21">
    <location>
        <position position="135"/>
    </location>
    <ligand>
        <name>heme c</name>
        <dbReference type="ChEBI" id="CHEBI:61717"/>
        <label>1</label>
    </ligand>
</feature>
<comment type="subunit">
    <text evidence="19">Component of the cbb3-type cytochrome c oxidase.</text>
</comment>
<feature type="domain" description="Cytochrome c" evidence="24">
    <location>
        <begin position="122"/>
        <end position="208"/>
    </location>
</feature>
<feature type="compositionally biased region" description="Polar residues" evidence="22">
    <location>
        <begin position="304"/>
        <end position="317"/>
    </location>
</feature>
<feature type="region of interest" description="Disordered" evidence="22">
    <location>
        <begin position="1"/>
        <end position="25"/>
    </location>
</feature>
<dbReference type="RefSeq" id="WP_093015018.1">
    <property type="nucleotide sequence ID" value="NZ_FOXV01000015.1"/>
</dbReference>
<dbReference type="InterPro" id="IPR050597">
    <property type="entry name" value="Cytochrome_c_Oxidase_Subunit"/>
</dbReference>
<evidence type="ECO:0000256" key="7">
    <source>
        <dbReference type="ARBA" id="ARBA00022617"/>
    </source>
</evidence>
<dbReference type="GO" id="GO:1902600">
    <property type="term" value="P:proton transmembrane transport"/>
    <property type="evidence" value="ECO:0007669"/>
    <property type="project" value="UniProtKB-KW"/>
</dbReference>
<evidence type="ECO:0000256" key="15">
    <source>
        <dbReference type="ARBA" id="ARBA00023002"/>
    </source>
</evidence>
<evidence type="ECO:0000256" key="22">
    <source>
        <dbReference type="SAM" id="MobiDB-lite"/>
    </source>
</evidence>
<dbReference type="GO" id="GO:0009055">
    <property type="term" value="F:electron transfer activity"/>
    <property type="evidence" value="ECO:0007669"/>
    <property type="project" value="InterPro"/>
</dbReference>
<feature type="binding site" description="axial binding residue" evidence="20">
    <location>
        <position position="271"/>
    </location>
    <ligand>
        <name>heme c</name>
        <dbReference type="ChEBI" id="CHEBI:61717"/>
        <label>1</label>
    </ligand>
    <ligandPart>
        <name>Fe</name>
        <dbReference type="ChEBI" id="CHEBI:18248"/>
    </ligandPart>
</feature>
<evidence type="ECO:0000256" key="12">
    <source>
        <dbReference type="ARBA" id="ARBA00022781"/>
    </source>
</evidence>
<evidence type="ECO:0000256" key="6">
    <source>
        <dbReference type="ARBA" id="ARBA00022519"/>
    </source>
</evidence>
<sequence>MSTDPKKLPGADPHTGNREIDPVTGYDTTGHDWGGIKELNTPFPKVALVALALTVAYSVIAWVLLPAWPLGRDYTRGILGLDQQEVAEERLRDLATLRADWLGRFEDPDFTALSNDPELMGLAMPAADRLYQDNCSACHGRAGGGGPGYPVLHDTYWLWGGAPDDIAVTLQVGINAAHPDTRWAQMPAFDWMEDGQLSALSGYVAAMPSDEADPDSEAATLFTENCVACHGEGGAGGLMNGAPSLVDDTVIYGQDEESVMVSLRNGRQGVMPYWSERMSDAEINALSLYVSRLPDDGAVDRTETPQASEGSAAEATQ</sequence>
<keyword evidence="17 19" id="KW-0406">Ion transport</keyword>
<name>A0A1I6A728_9RHOB</name>
<dbReference type="PANTHER" id="PTHR33751:SF1">
    <property type="entry name" value="CBB3-TYPE CYTOCHROME C OXIDASE SUBUNIT FIXP"/>
    <property type="match status" value="1"/>
</dbReference>
<dbReference type="GO" id="GO:0016491">
    <property type="term" value="F:oxidoreductase activity"/>
    <property type="evidence" value="ECO:0007669"/>
    <property type="project" value="UniProtKB-KW"/>
</dbReference>
<dbReference type="GO" id="GO:0005506">
    <property type="term" value="F:iron ion binding"/>
    <property type="evidence" value="ECO:0007669"/>
    <property type="project" value="InterPro"/>
</dbReference>
<evidence type="ECO:0000256" key="3">
    <source>
        <dbReference type="ARBA" id="ARBA00006113"/>
    </source>
</evidence>
<evidence type="ECO:0000256" key="9">
    <source>
        <dbReference type="ARBA" id="ARBA00022692"/>
    </source>
</evidence>
<comment type="subcellular location">
    <subcellularLocation>
        <location evidence="1 19">Cell inner membrane</location>
    </subcellularLocation>
</comment>
<dbReference type="NCBIfam" id="TIGR00782">
    <property type="entry name" value="ccoP"/>
    <property type="match status" value="1"/>
</dbReference>
<feature type="domain" description="Cytochrome c" evidence="24">
    <location>
        <begin position="213"/>
        <end position="294"/>
    </location>
</feature>
<keyword evidence="18 19" id="KW-0472">Membrane</keyword>
<evidence type="ECO:0000256" key="5">
    <source>
        <dbReference type="ARBA" id="ARBA00022475"/>
    </source>
</evidence>
<evidence type="ECO:0000256" key="10">
    <source>
        <dbReference type="ARBA" id="ARBA00022723"/>
    </source>
</evidence>
<evidence type="ECO:0000256" key="13">
    <source>
        <dbReference type="ARBA" id="ARBA00022982"/>
    </source>
</evidence>
<dbReference type="GO" id="GO:0005886">
    <property type="term" value="C:plasma membrane"/>
    <property type="evidence" value="ECO:0007669"/>
    <property type="project" value="UniProtKB-SubCell"/>
</dbReference>
<keyword evidence="10 19" id="KW-0479">Metal-binding</keyword>
<keyword evidence="9 23" id="KW-0812">Transmembrane</keyword>
<keyword evidence="13 19" id="KW-0249">Electron transport</keyword>
<evidence type="ECO:0000313" key="25">
    <source>
        <dbReference type="EMBL" id="SFQ64546.1"/>
    </source>
</evidence>